<dbReference type="InterPro" id="IPR036322">
    <property type="entry name" value="WD40_repeat_dom_sf"/>
</dbReference>
<dbReference type="GO" id="GO:0016251">
    <property type="term" value="F:RNA polymerase II general transcription initiation factor activity"/>
    <property type="evidence" value="ECO:0007669"/>
    <property type="project" value="TreeGrafter"/>
</dbReference>
<evidence type="ECO:0000256" key="2">
    <source>
        <dbReference type="ARBA" id="ARBA00009435"/>
    </source>
</evidence>
<evidence type="ECO:0000256" key="4">
    <source>
        <dbReference type="ARBA" id="ARBA00022737"/>
    </source>
</evidence>
<keyword evidence="12" id="KW-1185">Reference proteome</keyword>
<dbReference type="InterPro" id="IPR020472">
    <property type="entry name" value="WD40_PAC1"/>
</dbReference>
<evidence type="ECO:0000259" key="9">
    <source>
        <dbReference type="Pfam" id="PF04494"/>
    </source>
</evidence>
<accession>A0AAW1QUA8</accession>
<keyword evidence="7" id="KW-0539">Nucleus</keyword>
<evidence type="ECO:0000256" key="1">
    <source>
        <dbReference type="ARBA" id="ARBA00004123"/>
    </source>
</evidence>
<dbReference type="InterPro" id="IPR019775">
    <property type="entry name" value="WD40_repeat_CS"/>
</dbReference>
<feature type="domain" description="IFT140 first beta-propeller" evidence="10">
    <location>
        <begin position="464"/>
        <end position="536"/>
    </location>
</feature>
<dbReference type="InterPro" id="IPR001680">
    <property type="entry name" value="WD40_rpt"/>
</dbReference>
<dbReference type="Gene3D" id="1.25.40.500">
    <property type="entry name" value="TFIID subunit TAF5, NTD2 domain"/>
    <property type="match status" value="1"/>
</dbReference>
<dbReference type="Pfam" id="PF00400">
    <property type="entry name" value="WD40"/>
    <property type="match status" value="3"/>
</dbReference>
<evidence type="ECO:0000313" key="12">
    <source>
        <dbReference type="Proteomes" id="UP001445335"/>
    </source>
</evidence>
<dbReference type="PROSITE" id="PS00678">
    <property type="entry name" value="WD_REPEATS_1"/>
    <property type="match status" value="1"/>
</dbReference>
<dbReference type="PRINTS" id="PR00320">
    <property type="entry name" value="GPROTEINBRPT"/>
</dbReference>
<keyword evidence="6" id="KW-0804">Transcription</keyword>
<protein>
    <recommendedName>
        <fullName evidence="13">TFIID subunit TAF5 NTD2 domain-containing protein</fullName>
    </recommendedName>
</protein>
<feature type="repeat" description="WD" evidence="8">
    <location>
        <begin position="459"/>
        <end position="500"/>
    </location>
</feature>
<dbReference type="CDD" id="cd00200">
    <property type="entry name" value="WD40"/>
    <property type="match status" value="1"/>
</dbReference>
<dbReference type="InterPro" id="IPR037264">
    <property type="entry name" value="TFIID_NTD2_sf"/>
</dbReference>
<dbReference type="SMART" id="SM00320">
    <property type="entry name" value="WD40"/>
    <property type="match status" value="5"/>
</dbReference>
<dbReference type="SUPFAM" id="SSF160897">
    <property type="entry name" value="Taf5 N-terminal domain-like"/>
    <property type="match status" value="1"/>
</dbReference>
<dbReference type="CDD" id="cd08044">
    <property type="entry name" value="TAF5_NTD2"/>
    <property type="match status" value="1"/>
</dbReference>
<dbReference type="Pfam" id="PF23383">
    <property type="entry name" value="Beta-prop_IFT140_1st"/>
    <property type="match status" value="1"/>
</dbReference>
<keyword evidence="4" id="KW-0677">Repeat</keyword>
<evidence type="ECO:0000256" key="3">
    <source>
        <dbReference type="ARBA" id="ARBA00022574"/>
    </source>
</evidence>
<feature type="domain" description="TFIID subunit TAF5 NTD2" evidence="9">
    <location>
        <begin position="72"/>
        <end position="194"/>
    </location>
</feature>
<sequence>MSADTSREAALDRLVSQYLKKRKYDNAQRVLHTEAPALQAEPGAMAASLAPQRDPERGLVTDLLFYLVAEGDAGHCAKSFDRLAAWVDTSLDMYRAELARVLYPVFLHTYLDLVEQGATAAAAALMARHRLRFTEAGGRTSKLRTQELADLGTMTSREQLRSNATAAAARGMRYPVRVSAFAFELLMAFLKGARLFLPLGTINEHVSLQVTEASAGPEADAGEEVSLVAGRMQVDIAATNLQPIPLALLKGQPEDVYAERQDAGEVEDVAERDAQGNKLTKKQRTALLKAAEKERSARRASAAERMEPEVPLPQLAEEILEERVQDVTCRAALSAEALPSTAFFTFVNTHQSLNAVAFSADGRLVIGCFADSSVLWGHSGPVYGADLSDDGRCMFTAAGDGTVRLWSTELWVNLVAYRGHNFPVWDVAAGPAGHYFASASADRTARVWATERARPLRLLAGHYSDATVVRWHPNSHLLATGSDDRTVRVWDLRDGRAARVLVGHHGAITALAFSPDGGALAAADEEGALAVWDLAEARRFGGADAAHSGPVWALAYSQAAGSLLSSGGADHTLKLWNAAAWPAGAQASGAQAPGDAAKPLRTLTTKATPVFALRFTRRNLLLGSGALTLCRR</sequence>
<evidence type="ECO:0000256" key="8">
    <source>
        <dbReference type="PROSITE-ProRule" id="PRU00221"/>
    </source>
</evidence>
<evidence type="ECO:0000256" key="7">
    <source>
        <dbReference type="ARBA" id="ARBA00023242"/>
    </source>
</evidence>
<dbReference type="PROSITE" id="PS50082">
    <property type="entry name" value="WD_REPEATS_2"/>
    <property type="match status" value="5"/>
</dbReference>
<dbReference type="InterPro" id="IPR056154">
    <property type="entry name" value="Beta-prop_IFT140_1st"/>
</dbReference>
<dbReference type="PANTHER" id="PTHR19879">
    <property type="entry name" value="TRANSCRIPTION INITIATION FACTOR TFIID"/>
    <property type="match status" value="1"/>
</dbReference>
<dbReference type="EMBL" id="JALJOU010000079">
    <property type="protein sequence ID" value="KAK9824833.1"/>
    <property type="molecule type" value="Genomic_DNA"/>
</dbReference>
<evidence type="ECO:0008006" key="13">
    <source>
        <dbReference type="Google" id="ProtNLM"/>
    </source>
</evidence>
<dbReference type="Pfam" id="PF04494">
    <property type="entry name" value="TFIID_NTD2"/>
    <property type="match status" value="1"/>
</dbReference>
<reference evidence="11 12" key="1">
    <citation type="journal article" date="2024" name="Nat. Commun.">
        <title>Phylogenomics reveals the evolutionary origins of lichenization in chlorophyte algae.</title>
        <authorList>
            <person name="Puginier C."/>
            <person name="Libourel C."/>
            <person name="Otte J."/>
            <person name="Skaloud P."/>
            <person name="Haon M."/>
            <person name="Grisel S."/>
            <person name="Petersen M."/>
            <person name="Berrin J.G."/>
            <person name="Delaux P.M."/>
            <person name="Dal Grande F."/>
            <person name="Keller J."/>
        </authorList>
    </citation>
    <scope>NUCLEOTIDE SEQUENCE [LARGE SCALE GENOMIC DNA]</scope>
    <source>
        <strain evidence="11 12">SAG 245.80</strain>
    </source>
</reference>
<feature type="repeat" description="WD" evidence="8">
    <location>
        <begin position="375"/>
        <end position="409"/>
    </location>
</feature>
<keyword evidence="3 8" id="KW-0853">WD repeat</keyword>
<dbReference type="AlphaFoldDB" id="A0AAW1QUA8"/>
<organism evidence="11 12">
    <name type="scientific">Elliptochloris bilobata</name>
    <dbReference type="NCBI Taxonomy" id="381761"/>
    <lineage>
        <taxon>Eukaryota</taxon>
        <taxon>Viridiplantae</taxon>
        <taxon>Chlorophyta</taxon>
        <taxon>core chlorophytes</taxon>
        <taxon>Trebouxiophyceae</taxon>
        <taxon>Trebouxiophyceae incertae sedis</taxon>
        <taxon>Elliptochloris clade</taxon>
        <taxon>Elliptochloris</taxon>
    </lineage>
</organism>
<dbReference type="InterPro" id="IPR015943">
    <property type="entry name" value="WD40/YVTN_repeat-like_dom_sf"/>
</dbReference>
<comment type="similarity">
    <text evidence="2">Belongs to the WD repeat TAF5 family.</text>
</comment>
<dbReference type="Proteomes" id="UP001445335">
    <property type="component" value="Unassembled WGS sequence"/>
</dbReference>
<gene>
    <name evidence="11" type="ORF">WJX81_004032</name>
</gene>
<dbReference type="Gene3D" id="2.130.10.10">
    <property type="entry name" value="YVTN repeat-like/Quinoprotein amine dehydrogenase"/>
    <property type="match status" value="3"/>
</dbReference>
<dbReference type="PANTHER" id="PTHR19879:SF1">
    <property type="entry name" value="CANNONBALL-RELATED"/>
    <property type="match status" value="1"/>
</dbReference>
<evidence type="ECO:0000313" key="11">
    <source>
        <dbReference type="EMBL" id="KAK9824833.1"/>
    </source>
</evidence>
<dbReference type="InterPro" id="IPR007582">
    <property type="entry name" value="TFIID_NTD2"/>
</dbReference>
<dbReference type="InterPro" id="IPR006594">
    <property type="entry name" value="LisH"/>
</dbReference>
<dbReference type="GO" id="GO:0005669">
    <property type="term" value="C:transcription factor TFIID complex"/>
    <property type="evidence" value="ECO:0007669"/>
    <property type="project" value="TreeGrafter"/>
</dbReference>
<comment type="caution">
    <text evidence="11">The sequence shown here is derived from an EMBL/GenBank/DDBJ whole genome shotgun (WGS) entry which is preliminary data.</text>
</comment>
<dbReference type="PROSITE" id="PS50896">
    <property type="entry name" value="LISH"/>
    <property type="match status" value="1"/>
</dbReference>
<comment type="subcellular location">
    <subcellularLocation>
        <location evidence="1">Nucleus</location>
    </subcellularLocation>
</comment>
<feature type="repeat" description="WD" evidence="8">
    <location>
        <begin position="544"/>
        <end position="577"/>
    </location>
</feature>
<evidence type="ECO:0000259" key="10">
    <source>
        <dbReference type="Pfam" id="PF23383"/>
    </source>
</evidence>
<proteinExistence type="inferred from homology"/>
<dbReference type="PROSITE" id="PS50294">
    <property type="entry name" value="WD_REPEATS_REGION"/>
    <property type="match status" value="5"/>
</dbReference>
<name>A0AAW1QUA8_9CHLO</name>
<dbReference type="GO" id="GO:0006367">
    <property type="term" value="P:transcription initiation at RNA polymerase II promoter"/>
    <property type="evidence" value="ECO:0007669"/>
    <property type="project" value="TreeGrafter"/>
</dbReference>
<keyword evidence="5" id="KW-0805">Transcription regulation</keyword>
<evidence type="ECO:0000256" key="5">
    <source>
        <dbReference type="ARBA" id="ARBA00023015"/>
    </source>
</evidence>
<feature type="repeat" description="WD" evidence="8">
    <location>
        <begin position="417"/>
        <end position="458"/>
    </location>
</feature>
<dbReference type="SUPFAM" id="SSF50978">
    <property type="entry name" value="WD40 repeat-like"/>
    <property type="match status" value="1"/>
</dbReference>
<feature type="repeat" description="WD" evidence="8">
    <location>
        <begin position="501"/>
        <end position="534"/>
    </location>
</feature>
<evidence type="ECO:0000256" key="6">
    <source>
        <dbReference type="ARBA" id="ARBA00023163"/>
    </source>
</evidence>